<comment type="caution">
    <text evidence="1">The sequence shown here is derived from an EMBL/GenBank/DDBJ whole genome shotgun (WGS) entry which is preliminary data.</text>
</comment>
<protein>
    <recommendedName>
        <fullName evidence="3">CdiI immunity protein domain-containing protein</fullName>
    </recommendedName>
</protein>
<evidence type="ECO:0000313" key="1">
    <source>
        <dbReference type="EMBL" id="CAJ0804340.1"/>
    </source>
</evidence>
<name>A0ABC8QHI7_9RALS</name>
<dbReference type="Proteomes" id="UP001189663">
    <property type="component" value="Unassembled WGS sequence"/>
</dbReference>
<organism evidence="1 2">
    <name type="scientific">Ralstonia holmesii</name>
    <dbReference type="NCBI Taxonomy" id="3058602"/>
    <lineage>
        <taxon>Bacteria</taxon>
        <taxon>Pseudomonadati</taxon>
        <taxon>Pseudomonadota</taxon>
        <taxon>Betaproteobacteria</taxon>
        <taxon>Burkholderiales</taxon>
        <taxon>Burkholderiaceae</taxon>
        <taxon>Ralstonia</taxon>
    </lineage>
</organism>
<evidence type="ECO:0000313" key="2">
    <source>
        <dbReference type="Proteomes" id="UP001189663"/>
    </source>
</evidence>
<reference evidence="1 2" key="1">
    <citation type="submission" date="2023-07" db="EMBL/GenBank/DDBJ databases">
        <authorList>
            <person name="Peeters C."/>
        </authorList>
    </citation>
    <scope>NUCLEOTIDE SEQUENCE [LARGE SCALE GENOMIC DNA]</scope>
    <source>
        <strain evidence="1 2">LMG 18096</strain>
    </source>
</reference>
<sequence>MAWVRNFGGYVDFISYVLLSAPDDFPEEDYLSQDEQMNLEKAFEELRNGMHFVEEAIADGTTRVRLRDLLDASLSAYRAGRDVEGAHLLQDFEKMLLMKKA</sequence>
<dbReference type="RefSeq" id="WP_024979039.1">
    <property type="nucleotide sequence ID" value="NZ_CATZAT010000014.1"/>
</dbReference>
<dbReference type="AlphaFoldDB" id="A0ABC8QHI7"/>
<keyword evidence="2" id="KW-1185">Reference proteome</keyword>
<gene>
    <name evidence="1" type="ORF">LMG18096_04435</name>
</gene>
<dbReference type="EMBL" id="CATZAT010000014">
    <property type="protein sequence ID" value="CAJ0804340.1"/>
    <property type="molecule type" value="Genomic_DNA"/>
</dbReference>
<evidence type="ECO:0008006" key="3">
    <source>
        <dbReference type="Google" id="ProtNLM"/>
    </source>
</evidence>
<accession>A0ABC8QHI7</accession>
<proteinExistence type="predicted"/>